<dbReference type="EMBL" id="QSGD01000003">
    <property type="protein sequence ID" value="RHB09054.1"/>
    <property type="molecule type" value="Genomic_DNA"/>
</dbReference>
<dbReference type="GO" id="GO:0005829">
    <property type="term" value="C:cytosol"/>
    <property type="evidence" value="ECO:0007669"/>
    <property type="project" value="TreeGrafter"/>
</dbReference>
<dbReference type="PANTHER" id="PTHR21110">
    <property type="entry name" value="PHOSPHOPENTOMUTASE"/>
    <property type="match status" value="1"/>
</dbReference>
<dbReference type="GO" id="GO:0008973">
    <property type="term" value="F:phosphopentomutase activity"/>
    <property type="evidence" value="ECO:0007669"/>
    <property type="project" value="UniProtKB-UniRule"/>
</dbReference>
<evidence type="ECO:0000256" key="5">
    <source>
        <dbReference type="ARBA" id="ARBA00023235"/>
    </source>
</evidence>
<comment type="caution">
    <text evidence="9">The sequence shown here is derived from an EMBL/GenBank/DDBJ whole genome shotgun (WGS) entry which is preliminary data.</text>
</comment>
<feature type="binding site" evidence="6">
    <location>
        <position position="343"/>
    </location>
    <ligand>
        <name>Mn(2+)</name>
        <dbReference type="ChEBI" id="CHEBI:29035"/>
        <label>2</label>
    </ligand>
</feature>
<protein>
    <recommendedName>
        <fullName evidence="6 7">Phosphopentomutase</fullName>
        <ecNumber evidence="6 7">5.4.2.7</ecNumber>
    </recommendedName>
    <alternativeName>
        <fullName evidence="6">Phosphodeoxyribomutase</fullName>
    </alternativeName>
</protein>
<evidence type="ECO:0000259" key="8">
    <source>
        <dbReference type="Pfam" id="PF01676"/>
    </source>
</evidence>
<evidence type="ECO:0000256" key="6">
    <source>
        <dbReference type="HAMAP-Rule" id="MF_00740"/>
    </source>
</evidence>
<comment type="function">
    <text evidence="6">Isomerase that catalyzes the conversion of deoxy-ribose 1-phosphate (dRib-1-P) and ribose 1-phosphate (Rib-1-P) to deoxy-ribose 5-phosphate (dRib-5-P) and ribose 5-phosphate (Rib-5-P), respectively.</text>
</comment>
<dbReference type="Gene3D" id="3.30.70.1250">
    <property type="entry name" value="Phosphopentomutase"/>
    <property type="match status" value="1"/>
</dbReference>
<dbReference type="GO" id="GO:0000287">
    <property type="term" value="F:magnesium ion binding"/>
    <property type="evidence" value="ECO:0007669"/>
    <property type="project" value="UniProtKB-UniRule"/>
</dbReference>
<sequence>MKGNCKFKKIVTIVIDSFGIGQATDAKEFDDVGADTFGHILEYRPDLKIDNLYQLGLGNLHPCCKALQSKGYACKMHEASCSKDTMTGHWEMMGIHTTKPFKTFTENGFPDELVQELERLTGHVFIGNKSASGTEILDELAMEEIQSNGKKLILYTSADSVLQICGHEEVTGLDELYRVCQIAREITLKPEYKVGRVIARPYVGDSIGHFTRTSNRHDYALSPSSKTVLDVLKSNAFDVIGIGKISDIFNGQGITKSIHSTSSHEGMLQTIEEMKKDFTGLLFTNLVDFDAKWGHRRNVSGYADELEDFDVLLGQLLSVLDSDTLLIITADHGNDPTYKGTDHTRECVPCLMYSPSMKEHGILDDSNSFGAIGSVVLGDFGIDKPNYMIGKFDLNKLV</sequence>
<dbReference type="GO" id="GO:0030145">
    <property type="term" value="F:manganese ion binding"/>
    <property type="evidence" value="ECO:0007669"/>
    <property type="project" value="UniProtKB-UniRule"/>
</dbReference>
<feature type="binding site" evidence="6">
    <location>
        <position position="332"/>
    </location>
    <ligand>
        <name>Mn(2+)</name>
        <dbReference type="ChEBI" id="CHEBI:29035"/>
        <label>1</label>
    </ligand>
</feature>
<evidence type="ECO:0000256" key="4">
    <source>
        <dbReference type="ARBA" id="ARBA00023211"/>
    </source>
</evidence>
<dbReference type="GO" id="GO:0006018">
    <property type="term" value="P:2-deoxyribose 1-phosphate catabolic process"/>
    <property type="evidence" value="ECO:0007669"/>
    <property type="project" value="UniProtKB-UniRule"/>
</dbReference>
<dbReference type="PIRSF" id="PIRSF001491">
    <property type="entry name" value="Ppentomutase"/>
    <property type="match status" value="1"/>
</dbReference>
<dbReference type="Pfam" id="PF01676">
    <property type="entry name" value="Metalloenzyme"/>
    <property type="match status" value="1"/>
</dbReference>
<evidence type="ECO:0000256" key="7">
    <source>
        <dbReference type="NCBIfam" id="TIGR01696"/>
    </source>
</evidence>
<proteinExistence type="inferred from homology"/>
<feature type="binding site" evidence="6">
    <location>
        <position position="16"/>
    </location>
    <ligand>
        <name>Mn(2+)</name>
        <dbReference type="ChEBI" id="CHEBI:29035"/>
        <label>1</label>
    </ligand>
</feature>
<dbReference type="NCBIfam" id="NF003766">
    <property type="entry name" value="PRK05362.1"/>
    <property type="match status" value="1"/>
</dbReference>
<dbReference type="InterPro" id="IPR006124">
    <property type="entry name" value="Metalloenzyme"/>
</dbReference>
<evidence type="ECO:0000256" key="1">
    <source>
        <dbReference type="ARBA" id="ARBA00010373"/>
    </source>
</evidence>
<comment type="catalytic activity">
    <reaction evidence="6">
        <text>2-deoxy-alpha-D-ribose 1-phosphate = 2-deoxy-D-ribose 5-phosphate</text>
        <dbReference type="Rhea" id="RHEA:27658"/>
        <dbReference type="ChEBI" id="CHEBI:57259"/>
        <dbReference type="ChEBI" id="CHEBI:62877"/>
        <dbReference type="EC" id="5.4.2.7"/>
    </reaction>
</comment>
<dbReference type="EC" id="5.4.2.7" evidence="6 7"/>
<evidence type="ECO:0000256" key="2">
    <source>
        <dbReference type="ARBA" id="ARBA00022490"/>
    </source>
</evidence>
<keyword evidence="5 6" id="KW-0413">Isomerase</keyword>
<evidence type="ECO:0000313" key="10">
    <source>
        <dbReference type="Proteomes" id="UP000285288"/>
    </source>
</evidence>
<organism evidence="9 10">
    <name type="scientific">Holdemanella biformis</name>
    <dbReference type="NCBI Taxonomy" id="1735"/>
    <lineage>
        <taxon>Bacteria</taxon>
        <taxon>Bacillati</taxon>
        <taxon>Bacillota</taxon>
        <taxon>Erysipelotrichia</taxon>
        <taxon>Erysipelotrichales</taxon>
        <taxon>Erysipelotrichaceae</taxon>
        <taxon>Holdemanella</taxon>
    </lineage>
</organism>
<comment type="subcellular location">
    <subcellularLocation>
        <location evidence="6">Cytoplasm</location>
    </subcellularLocation>
</comment>
<comment type="similarity">
    <text evidence="1 6">Belongs to the phosphopentomutase family.</text>
</comment>
<dbReference type="GO" id="GO:0009117">
    <property type="term" value="P:nucleotide metabolic process"/>
    <property type="evidence" value="ECO:0007669"/>
    <property type="project" value="UniProtKB-UniRule"/>
</dbReference>
<feature type="binding site" evidence="6">
    <location>
        <position position="295"/>
    </location>
    <ligand>
        <name>Mn(2+)</name>
        <dbReference type="ChEBI" id="CHEBI:29035"/>
        <label>2</label>
    </ligand>
</feature>
<comment type="pathway">
    <text evidence="6">Carbohydrate degradation; 2-deoxy-D-ribose 1-phosphate degradation; D-glyceraldehyde 3-phosphate and acetaldehyde from 2-deoxy-alpha-D-ribose 1-phosphate: step 1/2.</text>
</comment>
<dbReference type="CDD" id="cd16009">
    <property type="entry name" value="PPM"/>
    <property type="match status" value="1"/>
</dbReference>
<dbReference type="GO" id="GO:0043094">
    <property type="term" value="P:metabolic compound salvage"/>
    <property type="evidence" value="ECO:0007669"/>
    <property type="project" value="UniProtKB-UniRule"/>
</dbReference>
<name>A0A413UF57_9FIRM</name>
<keyword evidence="2 6" id="KW-0963">Cytoplasm</keyword>
<gene>
    <name evidence="6" type="primary">deoB</name>
    <name evidence="9" type="ORF">DW907_01360</name>
</gene>
<dbReference type="UniPathway" id="UPA00087">
    <property type="reaction ID" value="UER00173"/>
</dbReference>
<reference evidence="9 10" key="1">
    <citation type="submission" date="2018-08" db="EMBL/GenBank/DDBJ databases">
        <title>A genome reference for cultivated species of the human gut microbiota.</title>
        <authorList>
            <person name="Zou Y."/>
            <person name="Xue W."/>
            <person name="Luo G."/>
        </authorList>
    </citation>
    <scope>NUCLEOTIDE SEQUENCE [LARGE SCALE GENOMIC DNA]</scope>
    <source>
        <strain evidence="9 10">AM42-13AC</strain>
    </source>
</reference>
<dbReference type="NCBIfam" id="TIGR01696">
    <property type="entry name" value="deoB"/>
    <property type="match status" value="1"/>
</dbReference>
<evidence type="ECO:0000313" key="9">
    <source>
        <dbReference type="EMBL" id="RHB09054.1"/>
    </source>
</evidence>
<dbReference type="InterPro" id="IPR010045">
    <property type="entry name" value="DeoB"/>
</dbReference>
<feature type="domain" description="Metalloenzyme" evidence="8">
    <location>
        <begin position="8"/>
        <end position="384"/>
    </location>
</feature>
<dbReference type="HAMAP" id="MF_00740">
    <property type="entry name" value="Phosphopentomut"/>
    <property type="match status" value="1"/>
</dbReference>
<keyword evidence="3 6" id="KW-0479">Metal-binding</keyword>
<feature type="binding site" evidence="6">
    <location>
        <position position="290"/>
    </location>
    <ligand>
        <name>Mn(2+)</name>
        <dbReference type="ChEBI" id="CHEBI:29035"/>
        <label>2</label>
    </ligand>
</feature>
<keyword evidence="4 6" id="KW-0464">Manganese</keyword>
<dbReference type="InterPro" id="IPR017850">
    <property type="entry name" value="Alkaline_phosphatase_core_sf"/>
</dbReference>
<dbReference type="RefSeq" id="WP_118010578.1">
    <property type="nucleotide sequence ID" value="NZ_QSGD01000003.1"/>
</dbReference>
<comment type="cofactor">
    <cofactor evidence="6">
        <name>Mn(2+)</name>
        <dbReference type="ChEBI" id="CHEBI:29035"/>
    </cofactor>
    <text evidence="6">Binds 2 manganese ions.</text>
</comment>
<dbReference type="FunFam" id="3.30.70.1250:FF:000001">
    <property type="entry name" value="Phosphopentomutase"/>
    <property type="match status" value="1"/>
</dbReference>
<dbReference type="Gene3D" id="3.40.720.10">
    <property type="entry name" value="Alkaline Phosphatase, subunit A"/>
    <property type="match status" value="1"/>
</dbReference>
<dbReference type="SUPFAM" id="SSF53649">
    <property type="entry name" value="Alkaline phosphatase-like"/>
    <property type="match status" value="1"/>
</dbReference>
<dbReference type="AlphaFoldDB" id="A0A413UF57"/>
<comment type="catalytic activity">
    <reaction evidence="6">
        <text>alpha-D-ribose 1-phosphate = D-ribose 5-phosphate</text>
        <dbReference type="Rhea" id="RHEA:18793"/>
        <dbReference type="ChEBI" id="CHEBI:57720"/>
        <dbReference type="ChEBI" id="CHEBI:78346"/>
        <dbReference type="EC" id="5.4.2.7"/>
    </reaction>
</comment>
<feature type="binding site" evidence="6">
    <location>
        <position position="331"/>
    </location>
    <ligand>
        <name>Mn(2+)</name>
        <dbReference type="ChEBI" id="CHEBI:29035"/>
        <label>1</label>
    </ligand>
</feature>
<dbReference type="SUPFAM" id="SSF143856">
    <property type="entry name" value="DeoB insert domain-like"/>
    <property type="match status" value="1"/>
</dbReference>
<accession>A0A413UF57</accession>
<evidence type="ECO:0000256" key="3">
    <source>
        <dbReference type="ARBA" id="ARBA00022723"/>
    </source>
</evidence>
<dbReference type="InterPro" id="IPR024052">
    <property type="entry name" value="Phosphopentomutase_DeoB_cap_sf"/>
</dbReference>
<dbReference type="PANTHER" id="PTHR21110:SF0">
    <property type="entry name" value="PHOSPHOPENTOMUTASE"/>
    <property type="match status" value="1"/>
</dbReference>
<dbReference type="GO" id="GO:0006015">
    <property type="term" value="P:5-phosphoribose 1-diphosphate biosynthetic process"/>
    <property type="evidence" value="ECO:0007669"/>
    <property type="project" value="UniProtKB-UniPathway"/>
</dbReference>
<dbReference type="Proteomes" id="UP000285288">
    <property type="component" value="Unassembled WGS sequence"/>
</dbReference>